<dbReference type="PANTHER" id="PTHR48081">
    <property type="entry name" value="AB HYDROLASE SUPERFAMILY PROTEIN C4A8.06C"/>
    <property type="match status" value="1"/>
</dbReference>
<gene>
    <name evidence="3" type="ORF">Daus18300_011457</name>
</gene>
<dbReference type="InterPro" id="IPR013094">
    <property type="entry name" value="AB_hydrolase_3"/>
</dbReference>
<evidence type="ECO:0000259" key="2">
    <source>
        <dbReference type="Pfam" id="PF07859"/>
    </source>
</evidence>
<dbReference type="Proteomes" id="UP001583177">
    <property type="component" value="Unassembled WGS sequence"/>
</dbReference>
<reference evidence="3 4" key="1">
    <citation type="journal article" date="2024" name="IMA Fungus">
        <title>IMA Genome - F19 : A genome assembly and annotation guide to empower mycologists, including annotated draft genome sequences of Ceratocystis pirilliformis, Diaporthe australafricana, Fusarium ophioides, Paecilomyces lecythidis, and Sporothrix stenoceras.</title>
        <authorList>
            <person name="Aylward J."/>
            <person name="Wilson A.M."/>
            <person name="Visagie C.M."/>
            <person name="Spraker J."/>
            <person name="Barnes I."/>
            <person name="Buitendag C."/>
            <person name="Ceriani C."/>
            <person name="Del Mar Angel L."/>
            <person name="du Plessis D."/>
            <person name="Fuchs T."/>
            <person name="Gasser K."/>
            <person name="Kramer D."/>
            <person name="Li W."/>
            <person name="Munsamy K."/>
            <person name="Piso A."/>
            <person name="Price J.L."/>
            <person name="Sonnekus B."/>
            <person name="Thomas C."/>
            <person name="van der Nest A."/>
            <person name="van Dijk A."/>
            <person name="van Heerden A."/>
            <person name="van Vuuren N."/>
            <person name="Yilmaz N."/>
            <person name="Duong T.A."/>
            <person name="van der Merwe N.A."/>
            <person name="Wingfield M.J."/>
            <person name="Wingfield B.D."/>
        </authorList>
    </citation>
    <scope>NUCLEOTIDE SEQUENCE [LARGE SCALE GENOMIC DNA]</scope>
    <source>
        <strain evidence="3 4">CMW 18300</strain>
    </source>
</reference>
<dbReference type="InterPro" id="IPR029058">
    <property type="entry name" value="AB_hydrolase_fold"/>
</dbReference>
<dbReference type="SUPFAM" id="SSF53474">
    <property type="entry name" value="alpha/beta-Hydrolases"/>
    <property type="match status" value="1"/>
</dbReference>
<proteinExistence type="predicted"/>
<dbReference type="Gene3D" id="3.40.50.1820">
    <property type="entry name" value="alpha/beta hydrolase"/>
    <property type="match status" value="1"/>
</dbReference>
<accession>A0ABR3W6Q7</accession>
<dbReference type="EMBL" id="JAWRVE010000139">
    <property type="protein sequence ID" value="KAL1854437.1"/>
    <property type="molecule type" value="Genomic_DNA"/>
</dbReference>
<feature type="domain" description="Alpha/beta hydrolase fold-3" evidence="2">
    <location>
        <begin position="69"/>
        <end position="247"/>
    </location>
</feature>
<organism evidence="3 4">
    <name type="scientific">Diaporthe australafricana</name>
    <dbReference type="NCBI Taxonomy" id="127596"/>
    <lineage>
        <taxon>Eukaryota</taxon>
        <taxon>Fungi</taxon>
        <taxon>Dikarya</taxon>
        <taxon>Ascomycota</taxon>
        <taxon>Pezizomycotina</taxon>
        <taxon>Sordariomycetes</taxon>
        <taxon>Sordariomycetidae</taxon>
        <taxon>Diaporthales</taxon>
        <taxon>Diaporthaceae</taxon>
        <taxon>Diaporthe</taxon>
    </lineage>
</organism>
<evidence type="ECO:0000256" key="1">
    <source>
        <dbReference type="ARBA" id="ARBA00022801"/>
    </source>
</evidence>
<dbReference type="PANTHER" id="PTHR48081:SF8">
    <property type="entry name" value="ALPHA_BETA HYDROLASE FOLD-3 DOMAIN-CONTAINING PROTEIN-RELATED"/>
    <property type="match status" value="1"/>
</dbReference>
<keyword evidence="1" id="KW-0378">Hydrolase</keyword>
<protein>
    <recommendedName>
        <fullName evidence="2">Alpha/beta hydrolase fold-3 domain-containing protein</fullName>
    </recommendedName>
</protein>
<sequence>MEPHSFLGYFRLKVIITFLRILTLYKAGKPLRRDAKLAEANYSVRRERLRITSRDARHYIDAELYVLFALRASHELQINILGVDYRKVPEHPFPAAIHDVEATLRWVGAEENRERFDASRVAVSGFSSGGTLALVASSALRADLNAAGVNISAAAAVYPGTDLVSPPEHKKPPKDGINPMNPAILNLFTDCYVLNKSMRADPRASPGRADPQSYPQMVAILTYEGDQLAPEGLALADKLKQDGQRKVIKEMILVPLILAQRREHCKQKRRDEMYALIIKTLKEALL</sequence>
<dbReference type="Pfam" id="PF07859">
    <property type="entry name" value="Abhydrolase_3"/>
    <property type="match status" value="1"/>
</dbReference>
<keyword evidence="4" id="KW-1185">Reference proteome</keyword>
<dbReference type="InterPro" id="IPR050300">
    <property type="entry name" value="GDXG_lipolytic_enzyme"/>
</dbReference>
<name>A0ABR3W6Q7_9PEZI</name>
<comment type="caution">
    <text evidence="3">The sequence shown here is derived from an EMBL/GenBank/DDBJ whole genome shotgun (WGS) entry which is preliminary data.</text>
</comment>
<evidence type="ECO:0000313" key="3">
    <source>
        <dbReference type="EMBL" id="KAL1854437.1"/>
    </source>
</evidence>
<evidence type="ECO:0000313" key="4">
    <source>
        <dbReference type="Proteomes" id="UP001583177"/>
    </source>
</evidence>